<sequence length="91" mass="10743">MPLVVFCKKLRFSENIFQPVTTISDGKFVTFRPTADTSFRNLWNLTWTPSRKLNTTDLKTRMPDHHNEQNNLGDHHHGNYDVRKVRSQQQC</sequence>
<feature type="compositionally biased region" description="Basic and acidic residues" evidence="1">
    <location>
        <begin position="58"/>
        <end position="84"/>
    </location>
</feature>
<dbReference type="Proteomes" id="UP001054945">
    <property type="component" value="Unassembled WGS sequence"/>
</dbReference>
<feature type="region of interest" description="Disordered" evidence="1">
    <location>
        <begin position="57"/>
        <end position="91"/>
    </location>
</feature>
<gene>
    <name evidence="2" type="ORF">CEXT_690311</name>
</gene>
<organism evidence="2 3">
    <name type="scientific">Caerostris extrusa</name>
    <name type="common">Bark spider</name>
    <name type="synonym">Caerostris bankana</name>
    <dbReference type="NCBI Taxonomy" id="172846"/>
    <lineage>
        <taxon>Eukaryota</taxon>
        <taxon>Metazoa</taxon>
        <taxon>Ecdysozoa</taxon>
        <taxon>Arthropoda</taxon>
        <taxon>Chelicerata</taxon>
        <taxon>Arachnida</taxon>
        <taxon>Araneae</taxon>
        <taxon>Araneomorphae</taxon>
        <taxon>Entelegynae</taxon>
        <taxon>Araneoidea</taxon>
        <taxon>Araneidae</taxon>
        <taxon>Caerostris</taxon>
    </lineage>
</organism>
<evidence type="ECO:0000313" key="2">
    <source>
        <dbReference type="EMBL" id="GIY77286.1"/>
    </source>
</evidence>
<dbReference type="AlphaFoldDB" id="A0AAV4W3F8"/>
<reference evidence="2 3" key="1">
    <citation type="submission" date="2021-06" db="EMBL/GenBank/DDBJ databases">
        <title>Caerostris extrusa draft genome.</title>
        <authorList>
            <person name="Kono N."/>
            <person name="Arakawa K."/>
        </authorList>
    </citation>
    <scope>NUCLEOTIDE SEQUENCE [LARGE SCALE GENOMIC DNA]</scope>
</reference>
<evidence type="ECO:0000256" key="1">
    <source>
        <dbReference type="SAM" id="MobiDB-lite"/>
    </source>
</evidence>
<keyword evidence="3" id="KW-1185">Reference proteome</keyword>
<name>A0AAV4W3F8_CAEEX</name>
<protein>
    <submittedName>
        <fullName evidence="2">Uncharacterized protein</fullName>
    </submittedName>
</protein>
<evidence type="ECO:0000313" key="3">
    <source>
        <dbReference type="Proteomes" id="UP001054945"/>
    </source>
</evidence>
<proteinExistence type="predicted"/>
<accession>A0AAV4W3F8</accession>
<comment type="caution">
    <text evidence="2">The sequence shown here is derived from an EMBL/GenBank/DDBJ whole genome shotgun (WGS) entry which is preliminary data.</text>
</comment>
<dbReference type="EMBL" id="BPLR01015599">
    <property type="protein sequence ID" value="GIY77286.1"/>
    <property type="molecule type" value="Genomic_DNA"/>
</dbReference>